<keyword evidence="1" id="KW-0645">Protease</keyword>
<dbReference type="NCBIfam" id="NF006579">
    <property type="entry name" value="PRK09104.1"/>
    <property type="match status" value="1"/>
</dbReference>
<keyword evidence="6" id="KW-1185">Reference proteome</keyword>
<keyword evidence="2" id="KW-0479">Metal-binding</keyword>
<keyword evidence="3 5" id="KW-0378">Hydrolase</keyword>
<evidence type="ECO:0000256" key="2">
    <source>
        <dbReference type="ARBA" id="ARBA00022723"/>
    </source>
</evidence>
<keyword evidence="5" id="KW-0224">Dipeptidase</keyword>
<evidence type="ECO:0000256" key="1">
    <source>
        <dbReference type="ARBA" id="ARBA00022670"/>
    </source>
</evidence>
<evidence type="ECO:0000259" key="4">
    <source>
        <dbReference type="Pfam" id="PF07687"/>
    </source>
</evidence>
<reference evidence="5 6" key="1">
    <citation type="submission" date="2024-09" db="EMBL/GenBank/DDBJ databases">
        <authorList>
            <person name="Sun Q."/>
            <person name="Mori K."/>
        </authorList>
    </citation>
    <scope>NUCLEOTIDE SEQUENCE [LARGE SCALE GENOMIC DNA]</scope>
    <source>
        <strain evidence="5 6">CCM 7759</strain>
    </source>
</reference>
<proteinExistence type="predicted"/>
<dbReference type="InterPro" id="IPR011650">
    <property type="entry name" value="Peptidase_M20_dimer"/>
</dbReference>
<dbReference type="Pfam" id="PF07687">
    <property type="entry name" value="M20_dimer"/>
    <property type="match status" value="1"/>
</dbReference>
<dbReference type="PANTHER" id="PTHR43270">
    <property type="entry name" value="BETA-ALA-HIS DIPEPTIDASE"/>
    <property type="match status" value="1"/>
</dbReference>
<feature type="domain" description="Peptidase M20 dimerisation" evidence="4">
    <location>
        <begin position="194"/>
        <end position="353"/>
    </location>
</feature>
<dbReference type="SUPFAM" id="SSF53187">
    <property type="entry name" value="Zn-dependent exopeptidases"/>
    <property type="match status" value="1"/>
</dbReference>
<evidence type="ECO:0000313" key="5">
    <source>
        <dbReference type="EMBL" id="MFC0213091.1"/>
    </source>
</evidence>
<comment type="caution">
    <text evidence="5">The sequence shown here is derived from an EMBL/GenBank/DDBJ whole genome shotgun (WGS) entry which is preliminary data.</text>
</comment>
<dbReference type="PANTHER" id="PTHR43270:SF12">
    <property type="entry name" value="SUCCINYL-DIAMINOPIMELATE DESUCCINYLASE"/>
    <property type="match status" value="1"/>
</dbReference>
<dbReference type="InterPro" id="IPR051458">
    <property type="entry name" value="Cyt/Met_Dipeptidase"/>
</dbReference>
<protein>
    <submittedName>
        <fullName evidence="5">Dipeptidase</fullName>
        <ecNumber evidence="5">3.4.13.-</ecNumber>
    </submittedName>
</protein>
<dbReference type="RefSeq" id="WP_377470349.1">
    <property type="nucleotide sequence ID" value="NZ_JBHLWN010000046.1"/>
</dbReference>
<name>A0ABV6DKC9_9BACL</name>
<dbReference type="NCBIfam" id="NF006053">
    <property type="entry name" value="PRK08201.1"/>
    <property type="match status" value="1"/>
</dbReference>
<evidence type="ECO:0000313" key="6">
    <source>
        <dbReference type="Proteomes" id="UP001589776"/>
    </source>
</evidence>
<accession>A0ABV6DKC9</accession>
<dbReference type="NCBIfam" id="NF005914">
    <property type="entry name" value="PRK07907.1"/>
    <property type="match status" value="1"/>
</dbReference>
<dbReference type="Gene3D" id="3.30.70.360">
    <property type="match status" value="1"/>
</dbReference>
<dbReference type="InterPro" id="IPR002933">
    <property type="entry name" value="Peptidase_M20"/>
</dbReference>
<dbReference type="GO" id="GO:0016805">
    <property type="term" value="F:dipeptidase activity"/>
    <property type="evidence" value="ECO:0007669"/>
    <property type="project" value="UniProtKB-KW"/>
</dbReference>
<dbReference type="Pfam" id="PF01546">
    <property type="entry name" value="Peptidase_M20"/>
    <property type="match status" value="1"/>
</dbReference>
<dbReference type="EC" id="3.4.13.-" evidence="5"/>
<dbReference type="Proteomes" id="UP001589776">
    <property type="component" value="Unassembled WGS sequence"/>
</dbReference>
<gene>
    <name evidence="5" type="ORF">ACFFK0_11590</name>
</gene>
<dbReference type="EMBL" id="JBHLWN010000046">
    <property type="protein sequence ID" value="MFC0213091.1"/>
    <property type="molecule type" value="Genomic_DNA"/>
</dbReference>
<organism evidence="5 6">
    <name type="scientific">Paenibacillus chartarius</name>
    <dbReference type="NCBI Taxonomy" id="747481"/>
    <lineage>
        <taxon>Bacteria</taxon>
        <taxon>Bacillati</taxon>
        <taxon>Bacillota</taxon>
        <taxon>Bacilli</taxon>
        <taxon>Bacillales</taxon>
        <taxon>Paenibacillaceae</taxon>
        <taxon>Paenibacillus</taxon>
    </lineage>
</organism>
<sequence>MTHSLDTYFQQHRDAHLAELSDYLRIPSVSAVPEHAGDVRRCAEWTADALRRAGCEHVQVLETEGHPVVYGDWLHAPGKPTVLVYGHYDVQPPDPLELWETPPFEPQLRNNKLYARGATDDKGQLFMYIKLVEAWLRTQGTMPVNVKFCIEGEEEVASLHTPPFIETHRELLAADAVVISDNPMIKKGQPAIMYSLRGLIGVEIEVIAANQDLHSGLYGGGVPNAVHALTELLGSMHRPDGTVAVEGFYDAVLPLSPEERQSLANAGEDEEQLRRELGLSALFGEPGFSFVERTTARPTLEVVSISGGFQGEGIKPIVPGRAVAKIACRLVASQKPEEIEAVLERHIQRHTPAGVQAKMKRSLSGNPYLTPIDHPFMRAAAESYADVYGVKPVFTRGGGSIPVVEVFGRLLDAPVVMMGFGLKEENMHAPNEYFDLDNFDLGLRTLARFWDKLGQTRIGQ</sequence>
<evidence type="ECO:0000256" key="3">
    <source>
        <dbReference type="ARBA" id="ARBA00022801"/>
    </source>
</evidence>
<dbReference type="Gene3D" id="3.40.630.10">
    <property type="entry name" value="Zn peptidases"/>
    <property type="match status" value="1"/>
</dbReference>